<dbReference type="EMBL" id="VZSW01001151">
    <property type="protein sequence ID" value="NXY37015.1"/>
    <property type="molecule type" value="Genomic_DNA"/>
</dbReference>
<proteinExistence type="inferred from homology"/>
<dbReference type="InterPro" id="IPR004170">
    <property type="entry name" value="WWE_dom"/>
</dbReference>
<dbReference type="EC" id="2.3.2.27" evidence="7"/>
<dbReference type="CDD" id="cd09633">
    <property type="entry name" value="Deltex_C"/>
    <property type="match status" value="1"/>
</dbReference>
<dbReference type="PROSITE" id="PS50918">
    <property type="entry name" value="WWE"/>
    <property type="match status" value="2"/>
</dbReference>
<dbReference type="GO" id="GO:0005737">
    <property type="term" value="C:cytoplasm"/>
    <property type="evidence" value="ECO:0007669"/>
    <property type="project" value="UniProtKB-SubCell"/>
</dbReference>
<evidence type="ECO:0000256" key="6">
    <source>
        <dbReference type="ARBA" id="ARBA00022976"/>
    </source>
</evidence>
<organism evidence="10 11">
    <name type="scientific">Pomatorhinus ruficollis</name>
    <name type="common">streak-breasted scimitar babbler</name>
    <dbReference type="NCBI Taxonomy" id="932028"/>
    <lineage>
        <taxon>Eukaryota</taxon>
        <taxon>Metazoa</taxon>
        <taxon>Chordata</taxon>
        <taxon>Craniata</taxon>
        <taxon>Vertebrata</taxon>
        <taxon>Euteleostomi</taxon>
        <taxon>Archelosauria</taxon>
        <taxon>Archosauria</taxon>
        <taxon>Dinosauria</taxon>
        <taxon>Saurischia</taxon>
        <taxon>Theropoda</taxon>
        <taxon>Coelurosauria</taxon>
        <taxon>Aves</taxon>
        <taxon>Neognathae</taxon>
        <taxon>Neoaves</taxon>
        <taxon>Telluraves</taxon>
        <taxon>Australaves</taxon>
        <taxon>Passeriformes</taxon>
        <taxon>Sylvioidea</taxon>
        <taxon>Timaliidae</taxon>
        <taxon>Pomatorhinus</taxon>
    </lineage>
</organism>
<evidence type="ECO:0000259" key="9">
    <source>
        <dbReference type="PROSITE" id="PS50918"/>
    </source>
</evidence>
<comment type="caution">
    <text evidence="10">The sequence shown here is derived from an EMBL/GenBank/DDBJ whole genome shotgun (WGS) entry which is preliminary data.</text>
</comment>
<dbReference type="UniPathway" id="UPA00143"/>
<evidence type="ECO:0000256" key="3">
    <source>
        <dbReference type="ARBA" id="ARBA00022679"/>
    </source>
</evidence>
<keyword evidence="7" id="KW-0863">Zinc-finger</keyword>
<dbReference type="GO" id="GO:0016567">
    <property type="term" value="P:protein ubiquitination"/>
    <property type="evidence" value="ECO:0007669"/>
    <property type="project" value="UniProtKB-UniRule"/>
</dbReference>
<dbReference type="Pfam" id="PF18102">
    <property type="entry name" value="DTC"/>
    <property type="match status" value="1"/>
</dbReference>
<dbReference type="InterPro" id="IPR018123">
    <property type="entry name" value="WWE-dom_subgr"/>
</dbReference>
<evidence type="ECO:0000313" key="11">
    <source>
        <dbReference type="Proteomes" id="UP000572837"/>
    </source>
</evidence>
<name>A0A7L4JB14_9PASS</name>
<accession>A0A7L4JB14</accession>
<dbReference type="InterPro" id="IPR037197">
    <property type="entry name" value="WWE_dom_sf"/>
</dbReference>
<dbReference type="Pfam" id="PF02825">
    <property type="entry name" value="WWE"/>
    <property type="match status" value="2"/>
</dbReference>
<keyword evidence="10" id="KW-0436">Ligase</keyword>
<dbReference type="GO" id="GO:0008270">
    <property type="term" value="F:zinc ion binding"/>
    <property type="evidence" value="ECO:0007669"/>
    <property type="project" value="UniProtKB-KW"/>
</dbReference>
<feature type="non-terminal residue" evidence="10">
    <location>
        <position position="1"/>
    </location>
</feature>
<feature type="non-terminal residue" evidence="10">
    <location>
        <position position="568"/>
    </location>
</feature>
<evidence type="ECO:0000256" key="5">
    <source>
        <dbReference type="ARBA" id="ARBA00022737"/>
    </source>
</evidence>
<dbReference type="InterPro" id="IPR039396">
    <property type="entry name" value="Deltex_C"/>
</dbReference>
<reference evidence="10 11" key="1">
    <citation type="submission" date="2020-02" db="EMBL/GenBank/DDBJ databases">
        <title>Bird 10,000 Genomes (B10K) Project - Family phase.</title>
        <authorList>
            <person name="Zhang G."/>
        </authorList>
    </citation>
    <scope>NUCLEOTIDE SEQUENCE [LARGE SCALE GENOMIC DNA]</scope>
    <source>
        <strain evidence="10">B10K-IZ-033-81</strain>
        <tissue evidence="10">Muscle</tissue>
    </source>
</reference>
<comment type="catalytic activity">
    <reaction evidence="1 7">
        <text>S-ubiquitinyl-[E2 ubiquitin-conjugating enzyme]-L-cysteine + [acceptor protein]-L-lysine = [E2 ubiquitin-conjugating enzyme]-L-cysteine + N(6)-ubiquitinyl-[acceptor protein]-L-lysine.</text>
        <dbReference type="EC" id="2.3.2.27"/>
    </reaction>
</comment>
<dbReference type="SUPFAM" id="SSF117839">
    <property type="entry name" value="WWE domain"/>
    <property type="match status" value="2"/>
</dbReference>
<keyword evidence="4 7" id="KW-0479">Metal-binding</keyword>
<dbReference type="Gene3D" id="3.30.720.50">
    <property type="match status" value="2"/>
</dbReference>
<dbReference type="SMART" id="SM00678">
    <property type="entry name" value="WWE"/>
    <property type="match status" value="2"/>
</dbReference>
<keyword evidence="7" id="KW-0862">Zinc</keyword>
<dbReference type="AlphaFoldDB" id="A0A7L4JB14"/>
<dbReference type="GO" id="GO:0007219">
    <property type="term" value="P:Notch signaling pathway"/>
    <property type="evidence" value="ECO:0007669"/>
    <property type="project" value="UniProtKB-KW"/>
</dbReference>
<evidence type="ECO:0000313" key="10">
    <source>
        <dbReference type="EMBL" id="NXY37015.1"/>
    </source>
</evidence>
<keyword evidence="5" id="KW-0677">Repeat</keyword>
<evidence type="ECO:0000256" key="2">
    <source>
        <dbReference type="ARBA" id="ARBA00004906"/>
    </source>
</evidence>
<evidence type="ECO:0000256" key="7">
    <source>
        <dbReference type="RuleBase" id="RU367105"/>
    </source>
</evidence>
<evidence type="ECO:0000256" key="1">
    <source>
        <dbReference type="ARBA" id="ARBA00000900"/>
    </source>
</evidence>
<keyword evidence="6" id="KW-0914">Notch signaling pathway</keyword>
<feature type="region of interest" description="Disordered" evidence="8">
    <location>
        <begin position="1"/>
        <end position="28"/>
    </location>
</feature>
<dbReference type="Gene3D" id="3.30.390.130">
    <property type="match status" value="1"/>
</dbReference>
<feature type="domain" description="WWE" evidence="9">
    <location>
        <begin position="112"/>
        <end position="188"/>
    </location>
</feature>
<dbReference type="InterPro" id="IPR039398">
    <property type="entry name" value="Deltex_fam"/>
</dbReference>
<comment type="subcellular location">
    <subcellularLocation>
        <location evidence="7">Cytoplasm</location>
    </subcellularLocation>
</comment>
<evidence type="ECO:0000256" key="4">
    <source>
        <dbReference type="ARBA" id="ARBA00022723"/>
    </source>
</evidence>
<dbReference type="GO" id="GO:0016874">
    <property type="term" value="F:ligase activity"/>
    <property type="evidence" value="ECO:0007669"/>
    <property type="project" value="UniProtKB-KW"/>
</dbReference>
<sequence length="568" mass="61422">MAAAQGAAGSSSAGPSGPPGSAPGHSSSSTAVAVWEWQDEFGRWRPYRGNVCSYIEQVIQASQQKGRRSGSGLASSIPLGHADPALAPYVIDIPSLTQFRQDTGTMRAVRRHVFPGDSAAGRGIVWEWQNDEGGWSPYEMNVCVFLEQAHAANHQRVDLGPLGYNYEIDLVALVQTNKTTRFCRSVQRRLDAPYPVTSSTTPLHTGVGCSCQQCWPNSGTGPITTRYRHSTTNFPNSSTTPQVPGRTVSVSSSNVGFVPYNKPTLTGARSTPRLSAQNTLGLAQTGSLSAALAAPNGVSAQTLPVKMLKPSRLNQALAGMTAILMSAAGLPVHLTRVPQAASTHKATKKHSSVKEGRKVSKKATPTEPESVVKKYLEELKSAPADEVDFRSGLVSQHETGFGGSIMLLCPIRTSRTPCTHQQYLAGSTWKSWFGIGLCQILLLMDCPIHMKMDMSMTNVSHLLQGPEHPNPGMPYTARGFPRYCYLPDNEKGRKVLELLKVAWRRRLIFTVGTSNTTGESNTVVWNEIHHKTEMDSNLSGHGYPDPNYLDNVLAELAAQGVTEDCLGQ</sequence>
<dbReference type="GO" id="GO:0061630">
    <property type="term" value="F:ubiquitin protein ligase activity"/>
    <property type="evidence" value="ECO:0007669"/>
    <property type="project" value="UniProtKB-UniRule"/>
</dbReference>
<comment type="similarity">
    <text evidence="7">Belongs to the Deltex family.</text>
</comment>
<dbReference type="Proteomes" id="UP000572837">
    <property type="component" value="Unassembled WGS sequence"/>
</dbReference>
<evidence type="ECO:0000256" key="8">
    <source>
        <dbReference type="SAM" id="MobiDB-lite"/>
    </source>
</evidence>
<keyword evidence="3 7" id="KW-0808">Transferase</keyword>
<protein>
    <recommendedName>
        <fullName evidence="7">E3 ubiquitin-protein ligase</fullName>
        <ecNumber evidence="7">2.3.2.27</ecNumber>
    </recommendedName>
</protein>
<gene>
    <name evidence="10" type="primary">Dtx2</name>
    <name evidence="10" type="ORF">PORRUF_R10542</name>
</gene>
<feature type="region of interest" description="Disordered" evidence="8">
    <location>
        <begin position="339"/>
        <end position="367"/>
    </location>
</feature>
<keyword evidence="11" id="KW-1185">Reference proteome</keyword>
<feature type="compositionally biased region" description="Low complexity" evidence="8">
    <location>
        <begin position="1"/>
        <end position="15"/>
    </location>
</feature>
<keyword evidence="7" id="KW-0963">Cytoplasm</keyword>
<feature type="domain" description="WWE" evidence="9">
    <location>
        <begin position="21"/>
        <end position="111"/>
    </location>
</feature>
<dbReference type="PANTHER" id="PTHR12622">
    <property type="entry name" value="DELTEX-RELATED"/>
    <property type="match status" value="1"/>
</dbReference>
<dbReference type="InterPro" id="IPR039399">
    <property type="entry name" value="Deltex_C_sf"/>
</dbReference>
<comment type="pathway">
    <text evidence="2 7">Protein modification; protein ubiquitination.</text>
</comment>